<dbReference type="GeneID" id="85366196"/>
<dbReference type="RefSeq" id="XP_060329056.1">
    <property type="nucleotide sequence ID" value="XM_060482648.1"/>
</dbReference>
<keyword evidence="3" id="KW-1185">Reference proteome</keyword>
<evidence type="ECO:0000313" key="2">
    <source>
        <dbReference type="EMBL" id="KAK0455546.1"/>
    </source>
</evidence>
<feature type="region of interest" description="Disordered" evidence="1">
    <location>
        <begin position="181"/>
        <end position="212"/>
    </location>
</feature>
<evidence type="ECO:0000256" key="1">
    <source>
        <dbReference type="SAM" id="MobiDB-lite"/>
    </source>
</evidence>
<evidence type="ECO:0000313" key="3">
    <source>
        <dbReference type="Proteomes" id="UP001175211"/>
    </source>
</evidence>
<feature type="region of interest" description="Disordered" evidence="1">
    <location>
        <begin position="130"/>
        <end position="150"/>
    </location>
</feature>
<organism evidence="2 3">
    <name type="scientific">Armillaria tabescens</name>
    <name type="common">Ringless honey mushroom</name>
    <name type="synonym">Agaricus tabescens</name>
    <dbReference type="NCBI Taxonomy" id="1929756"/>
    <lineage>
        <taxon>Eukaryota</taxon>
        <taxon>Fungi</taxon>
        <taxon>Dikarya</taxon>
        <taxon>Basidiomycota</taxon>
        <taxon>Agaricomycotina</taxon>
        <taxon>Agaricomycetes</taxon>
        <taxon>Agaricomycetidae</taxon>
        <taxon>Agaricales</taxon>
        <taxon>Marasmiineae</taxon>
        <taxon>Physalacriaceae</taxon>
        <taxon>Desarmillaria</taxon>
    </lineage>
</organism>
<dbReference type="EMBL" id="JAUEPS010000025">
    <property type="protein sequence ID" value="KAK0455546.1"/>
    <property type="molecule type" value="Genomic_DNA"/>
</dbReference>
<protein>
    <submittedName>
        <fullName evidence="2">Uncharacterized protein</fullName>
    </submittedName>
</protein>
<comment type="caution">
    <text evidence="2">The sequence shown here is derived from an EMBL/GenBank/DDBJ whole genome shotgun (WGS) entry which is preliminary data.</text>
</comment>
<gene>
    <name evidence="2" type="ORF">EV420DRAFT_576540</name>
</gene>
<sequence length="235" mass="27333">MTRALVIDERQRFCMIFCRALTRCWMGGVIMAVSSRGSFHWTTTISSLGIVGTWRSSSWREICGILPGPSILTFETAVRRFFVPLLATRGMNRFFRERQELGRLCERVAFGERDAVDALDEARQVLRQVVQEAPNSQPQPQSPTRRRYDPAPYRKRHHIHHLHWCDSTTCRLYRQRETRLTESPSHHPLASSPYQYQPHLFPTTSFDPNHPPPVPSPFIPPEPQFPSTGRFTYWV</sequence>
<dbReference type="Proteomes" id="UP001175211">
    <property type="component" value="Unassembled WGS sequence"/>
</dbReference>
<accession>A0AA39K921</accession>
<dbReference type="AlphaFoldDB" id="A0AA39K921"/>
<proteinExistence type="predicted"/>
<feature type="compositionally biased region" description="Polar residues" evidence="1">
    <location>
        <begin position="133"/>
        <end position="143"/>
    </location>
</feature>
<name>A0AA39K921_ARMTA</name>
<reference evidence="2" key="1">
    <citation type="submission" date="2023-06" db="EMBL/GenBank/DDBJ databases">
        <authorList>
            <consortium name="Lawrence Berkeley National Laboratory"/>
            <person name="Ahrendt S."/>
            <person name="Sahu N."/>
            <person name="Indic B."/>
            <person name="Wong-Bajracharya J."/>
            <person name="Merenyi Z."/>
            <person name="Ke H.-M."/>
            <person name="Monk M."/>
            <person name="Kocsube S."/>
            <person name="Drula E."/>
            <person name="Lipzen A."/>
            <person name="Balint B."/>
            <person name="Henrissat B."/>
            <person name="Andreopoulos B."/>
            <person name="Martin F.M."/>
            <person name="Harder C.B."/>
            <person name="Rigling D."/>
            <person name="Ford K.L."/>
            <person name="Foster G.D."/>
            <person name="Pangilinan J."/>
            <person name="Papanicolaou A."/>
            <person name="Barry K."/>
            <person name="LaButti K."/>
            <person name="Viragh M."/>
            <person name="Koriabine M."/>
            <person name="Yan M."/>
            <person name="Riley R."/>
            <person name="Champramary S."/>
            <person name="Plett K.L."/>
            <person name="Tsai I.J."/>
            <person name="Slot J."/>
            <person name="Sipos G."/>
            <person name="Plett J."/>
            <person name="Nagy L.G."/>
            <person name="Grigoriev I.V."/>
        </authorList>
    </citation>
    <scope>NUCLEOTIDE SEQUENCE</scope>
    <source>
        <strain evidence="2">CCBAS 213</strain>
    </source>
</reference>